<dbReference type="Proteomes" id="UP000006281">
    <property type="component" value="Chromosome"/>
</dbReference>
<gene>
    <name evidence="2" type="ordered locus">BN6_43220</name>
</gene>
<dbReference type="SMART" id="SM00530">
    <property type="entry name" value="HTH_XRE"/>
    <property type="match status" value="1"/>
</dbReference>
<keyword evidence="3" id="KW-1185">Reference proteome</keyword>
<dbReference type="STRING" id="1179773.BN6_43220"/>
<dbReference type="KEGG" id="sesp:BN6_43220"/>
<protein>
    <recommendedName>
        <fullName evidence="1">HTH cro/C1-type domain-containing protein</fullName>
    </recommendedName>
</protein>
<dbReference type="PROSITE" id="PS50943">
    <property type="entry name" value="HTH_CROC1"/>
    <property type="match status" value="1"/>
</dbReference>
<dbReference type="HOGENOM" id="CLU_055817_1_0_11"/>
<dbReference type="Pfam" id="PF13560">
    <property type="entry name" value="HTH_31"/>
    <property type="match status" value="1"/>
</dbReference>
<dbReference type="AlphaFoldDB" id="K0K453"/>
<reference evidence="2 3" key="1">
    <citation type="journal article" date="2012" name="BMC Genomics">
        <title>Complete genome sequence of Saccharothrix espanaensis DSM 44229T and comparison to the other completely sequenced Pseudonocardiaceae.</title>
        <authorList>
            <person name="Strobel T."/>
            <person name="Al-Dilaimi A."/>
            <person name="Blom J."/>
            <person name="Gessner A."/>
            <person name="Kalinowski J."/>
            <person name="Luzhetska M."/>
            <person name="Puhler A."/>
            <person name="Szczepanowski R."/>
            <person name="Bechthold A."/>
            <person name="Ruckert C."/>
        </authorList>
    </citation>
    <scope>NUCLEOTIDE SEQUENCE [LARGE SCALE GENOMIC DNA]</scope>
    <source>
        <strain evidence="3">ATCC 51144 / DSM 44229 / JCM 9112 / NBRC 15066 / NRRL 15764</strain>
    </source>
</reference>
<dbReference type="Pfam" id="PF19054">
    <property type="entry name" value="DUF5753"/>
    <property type="match status" value="1"/>
</dbReference>
<proteinExistence type="predicted"/>
<evidence type="ECO:0000259" key="1">
    <source>
        <dbReference type="PROSITE" id="PS50943"/>
    </source>
</evidence>
<sequence>MGIHERYPPVVTSGLRDQCPVCATDVSIPRSGVPGGPFAIPKLGRMIRSTAKAMALGAKIRAAREAAGLTQRVVCQRTGIHPGTMTRHESGERPPSEEAVTAILDAIGVHGVDREEILDLARDEPATGSTWVAVSLPEQRAQLDALIQIEQLATGIVDVSPLVVPGLLQVNGYARAIMRGGAVPEPEIEPRVALRMGRRDILTRARPVRYTAYVAEHVFRQRFGDPADHAEQLAHLLKMAELPNVELRAFRLDEGWNDSMAGPFSLLTVGEGETIIQLENRVSMVFAQEKADVEGFQVAVERLAEVSMSADETAGLIARHAEERKGTGEPTSVAQVQ</sequence>
<feature type="domain" description="HTH cro/C1-type" evidence="1">
    <location>
        <begin position="60"/>
        <end position="114"/>
    </location>
</feature>
<dbReference type="SUPFAM" id="SSF47413">
    <property type="entry name" value="lambda repressor-like DNA-binding domains"/>
    <property type="match status" value="1"/>
</dbReference>
<dbReference type="InterPro" id="IPR043917">
    <property type="entry name" value="DUF5753"/>
</dbReference>
<dbReference type="PATRIC" id="fig|1179773.3.peg.4327"/>
<dbReference type="eggNOG" id="COG1396">
    <property type="taxonomic scope" value="Bacteria"/>
</dbReference>
<dbReference type="GO" id="GO:0003677">
    <property type="term" value="F:DNA binding"/>
    <property type="evidence" value="ECO:0007669"/>
    <property type="project" value="InterPro"/>
</dbReference>
<dbReference type="EMBL" id="HE804045">
    <property type="protein sequence ID" value="CCH31604.1"/>
    <property type="molecule type" value="Genomic_DNA"/>
</dbReference>
<dbReference type="InterPro" id="IPR010982">
    <property type="entry name" value="Lambda_DNA-bd_dom_sf"/>
</dbReference>
<evidence type="ECO:0000313" key="3">
    <source>
        <dbReference type="Proteomes" id="UP000006281"/>
    </source>
</evidence>
<name>K0K453_SACES</name>
<dbReference type="Gene3D" id="1.10.260.40">
    <property type="entry name" value="lambda repressor-like DNA-binding domains"/>
    <property type="match status" value="1"/>
</dbReference>
<organism evidence="2 3">
    <name type="scientific">Saccharothrix espanaensis (strain ATCC 51144 / DSM 44229 / JCM 9112 / NBRC 15066 / NRRL 15764)</name>
    <dbReference type="NCBI Taxonomy" id="1179773"/>
    <lineage>
        <taxon>Bacteria</taxon>
        <taxon>Bacillati</taxon>
        <taxon>Actinomycetota</taxon>
        <taxon>Actinomycetes</taxon>
        <taxon>Pseudonocardiales</taxon>
        <taxon>Pseudonocardiaceae</taxon>
        <taxon>Saccharothrix</taxon>
    </lineage>
</organism>
<dbReference type="CDD" id="cd00093">
    <property type="entry name" value="HTH_XRE"/>
    <property type="match status" value="1"/>
</dbReference>
<evidence type="ECO:0000313" key="2">
    <source>
        <dbReference type="EMBL" id="CCH31604.1"/>
    </source>
</evidence>
<dbReference type="InterPro" id="IPR001387">
    <property type="entry name" value="Cro/C1-type_HTH"/>
</dbReference>
<accession>K0K453</accession>